<dbReference type="InterPro" id="IPR036322">
    <property type="entry name" value="WD40_repeat_dom_sf"/>
</dbReference>
<dbReference type="PANTHER" id="PTHR19849">
    <property type="entry name" value="PHOSPHOLIPASE A-2-ACTIVATING PROTEIN"/>
    <property type="match status" value="1"/>
</dbReference>
<dbReference type="Pfam" id="PF00400">
    <property type="entry name" value="WD40"/>
    <property type="match status" value="6"/>
</dbReference>
<feature type="compositionally biased region" description="Polar residues" evidence="7">
    <location>
        <begin position="481"/>
        <end position="492"/>
    </location>
</feature>
<evidence type="ECO:0000256" key="3">
    <source>
        <dbReference type="ARBA" id="ARBA00022490"/>
    </source>
</evidence>
<evidence type="ECO:0000256" key="4">
    <source>
        <dbReference type="ARBA" id="ARBA00022574"/>
    </source>
</evidence>
<evidence type="ECO:0000259" key="8">
    <source>
        <dbReference type="PROSITE" id="PS51394"/>
    </source>
</evidence>
<keyword evidence="3" id="KW-0963">Cytoplasm</keyword>
<dbReference type="Pfam" id="PF08324">
    <property type="entry name" value="PUL"/>
    <property type="match status" value="1"/>
</dbReference>
<dbReference type="PROSITE" id="PS51396">
    <property type="entry name" value="PUL"/>
    <property type="match status" value="1"/>
</dbReference>
<dbReference type="InterPro" id="IPR011989">
    <property type="entry name" value="ARM-like"/>
</dbReference>
<dbReference type="InterPro" id="IPR015943">
    <property type="entry name" value="WD40/YVTN_repeat-like_dom_sf"/>
</dbReference>
<evidence type="ECO:0000259" key="9">
    <source>
        <dbReference type="PROSITE" id="PS51396"/>
    </source>
</evidence>
<dbReference type="Gene3D" id="3.10.20.870">
    <property type="entry name" value="PFU (PLAA family ubiquitin binding), C-terminal domain"/>
    <property type="match status" value="1"/>
</dbReference>
<accession>A0ABM0GYG4</accession>
<evidence type="ECO:0000256" key="6">
    <source>
        <dbReference type="PROSITE-ProRule" id="PRU00221"/>
    </source>
</evidence>
<evidence type="ECO:0000313" key="10">
    <source>
        <dbReference type="Proteomes" id="UP000694865"/>
    </source>
</evidence>
<comment type="similarity">
    <text evidence="2">Belongs to the WD repeat PLAP family.</text>
</comment>
<evidence type="ECO:0000256" key="2">
    <source>
        <dbReference type="ARBA" id="ARBA00008495"/>
    </source>
</evidence>
<name>A0ABM0GYG4_SACKO</name>
<evidence type="ECO:0000256" key="1">
    <source>
        <dbReference type="ARBA" id="ARBA00004496"/>
    </source>
</evidence>
<dbReference type="GeneID" id="100372288"/>
<feature type="repeat" description="WD" evidence="6">
    <location>
        <begin position="145"/>
        <end position="176"/>
    </location>
</feature>
<dbReference type="CDD" id="cd00200">
    <property type="entry name" value="WD40"/>
    <property type="match status" value="1"/>
</dbReference>
<keyword evidence="4 6" id="KW-0853">WD repeat</keyword>
<dbReference type="PROSITE" id="PS50082">
    <property type="entry name" value="WD_REPEATS_2"/>
    <property type="match status" value="4"/>
</dbReference>
<gene>
    <name evidence="11" type="primary">LOC100372288</name>
</gene>
<dbReference type="InterPro" id="IPR001680">
    <property type="entry name" value="WD40_rpt"/>
</dbReference>
<organism evidence="10 11">
    <name type="scientific">Saccoglossus kowalevskii</name>
    <name type="common">Acorn worm</name>
    <dbReference type="NCBI Taxonomy" id="10224"/>
    <lineage>
        <taxon>Eukaryota</taxon>
        <taxon>Metazoa</taxon>
        <taxon>Hemichordata</taxon>
        <taxon>Enteropneusta</taxon>
        <taxon>Harrimaniidae</taxon>
        <taxon>Saccoglossus</taxon>
    </lineage>
</organism>
<protein>
    <submittedName>
        <fullName evidence="11">Phospholipase A-2-activating protein-like</fullName>
    </submittedName>
</protein>
<keyword evidence="10" id="KW-1185">Reference proteome</keyword>
<dbReference type="Gene3D" id="1.25.10.10">
    <property type="entry name" value="Leucine-rich Repeat Variant"/>
    <property type="match status" value="1"/>
</dbReference>
<feature type="domain" description="PFU" evidence="8">
    <location>
        <begin position="365"/>
        <end position="464"/>
    </location>
</feature>
<comment type="subcellular location">
    <subcellularLocation>
        <location evidence="1">Cytoplasm</location>
    </subcellularLocation>
</comment>
<evidence type="ECO:0000256" key="5">
    <source>
        <dbReference type="ARBA" id="ARBA00022737"/>
    </source>
</evidence>
<dbReference type="SUPFAM" id="SSF48371">
    <property type="entry name" value="ARM repeat"/>
    <property type="match status" value="1"/>
</dbReference>
<sequence length="812" mass="88277">MATSSYKLSCTLIGHEGDVRAVTTAYSPEGAIISGSRDKTARIWVPISDGRGFMQAYCLTGHKNFISCVCIMPPSEAYSQGLIMTGSNDNTINAYLPTSTTPLYTLSGHTNTVCALAAGKFGTLLSGSWDCTAKVWLQEKNVMTLKGHSLAVWAVAVLPSQGLMLSASADKTIKLWRTGKCEQTFTGHTDCVRALAVLSDVEFLSASNDASIRRWLTSGQCLQEYYGHTNYVYSLSVLPNGTDFATVGEDRTLRIWKAGDCAQTVHLPAQSVWSVTTLNNGDIAVGASDNMVRVFTCNPDRTASAEEIDMFEKQVSSASLNPESDDLGKIKIDELPGPESLHKPGKKDGQTTMVRVGENKVEAYSWSAADMKWNKIGDVVGSADSSQRQSGKATYEGKEYDYVFSVDIEEGKPPLQLPYNISEDPWFAAQRFLNKHELSPLFLDQVANFIVENSKGVTLGGGTPVTVSDPFTGGSRYIPAGSNSTQPSSGPTPMQDPFTGGSRYVPGSGQQPMPSSLSDIPMHDPLTGGSRYIPTYGQPTVQFQSKGKPLISNAYFPKTSYLTFDSINGKAVIDKLKELNTGLCESDRLDDNQIQDVSQLLDVTQTPSMKQIEILWKLLQWPADTVFPALDILRISIQHQVVNQHFCNEKDGQQFLGHLHSILSHDTKPANQMLVLRTLCNAFSQAQGNQCLLSNRDGILTSFLEYKDSNNRNVRISLSSLILNYCVALASSSDVEGKAQCLSVLAALFQCESESEAQFRYLVGLGTLIANNEEAIAISRSLDLLPVVTKATTLAAPAKVSDCAKLVENILK</sequence>
<feature type="region of interest" description="Disordered" evidence="7">
    <location>
        <begin position="479"/>
        <end position="514"/>
    </location>
</feature>
<keyword evidence="5" id="KW-0677">Repeat</keyword>
<proteinExistence type="inferred from homology"/>
<dbReference type="PROSITE" id="PS51394">
    <property type="entry name" value="PFU"/>
    <property type="match status" value="1"/>
</dbReference>
<feature type="repeat" description="WD" evidence="6">
    <location>
        <begin position="225"/>
        <end position="257"/>
    </location>
</feature>
<reference evidence="11" key="1">
    <citation type="submission" date="2025-08" db="UniProtKB">
        <authorList>
            <consortium name="RefSeq"/>
        </authorList>
    </citation>
    <scope>IDENTIFICATION</scope>
    <source>
        <tissue evidence="11">Testes</tissue>
    </source>
</reference>
<evidence type="ECO:0000313" key="11">
    <source>
        <dbReference type="RefSeq" id="XP_002740172.1"/>
    </source>
</evidence>
<dbReference type="Proteomes" id="UP000694865">
    <property type="component" value="Unplaced"/>
</dbReference>
<feature type="repeat" description="WD" evidence="6">
    <location>
        <begin position="12"/>
        <end position="44"/>
    </location>
</feature>
<dbReference type="SUPFAM" id="SSF50978">
    <property type="entry name" value="WD40 repeat-like"/>
    <property type="match status" value="1"/>
</dbReference>
<evidence type="ECO:0000256" key="7">
    <source>
        <dbReference type="SAM" id="MobiDB-lite"/>
    </source>
</evidence>
<feature type="domain" description="PUL" evidence="9">
    <location>
        <begin position="554"/>
        <end position="810"/>
    </location>
</feature>
<dbReference type="Pfam" id="PF09070">
    <property type="entry name" value="PFU"/>
    <property type="match status" value="1"/>
</dbReference>
<feature type="repeat" description="WD" evidence="6">
    <location>
        <begin position="185"/>
        <end position="215"/>
    </location>
</feature>
<dbReference type="SMART" id="SM00320">
    <property type="entry name" value="WD40"/>
    <property type="match status" value="7"/>
</dbReference>
<dbReference type="PANTHER" id="PTHR19849:SF0">
    <property type="entry name" value="PHOSPHOLIPASE A-2-ACTIVATING PROTEIN"/>
    <property type="match status" value="1"/>
</dbReference>
<dbReference type="InterPro" id="IPR038122">
    <property type="entry name" value="PFU_sf"/>
</dbReference>
<dbReference type="PROSITE" id="PS50294">
    <property type="entry name" value="WD_REPEATS_REGION"/>
    <property type="match status" value="2"/>
</dbReference>
<dbReference type="RefSeq" id="XP_002740172.1">
    <property type="nucleotide sequence ID" value="XM_002740126.2"/>
</dbReference>
<dbReference type="Gene3D" id="2.130.10.10">
    <property type="entry name" value="YVTN repeat-like/Quinoprotein amine dehydrogenase"/>
    <property type="match status" value="1"/>
</dbReference>
<dbReference type="InterPro" id="IPR015155">
    <property type="entry name" value="PFU"/>
</dbReference>
<dbReference type="InterPro" id="IPR013535">
    <property type="entry name" value="PUL_dom"/>
</dbReference>
<dbReference type="InterPro" id="IPR016024">
    <property type="entry name" value="ARM-type_fold"/>
</dbReference>